<organism evidence="2">
    <name type="scientific">Rhizophora mucronata</name>
    <name type="common">Asiatic mangrove</name>
    <dbReference type="NCBI Taxonomy" id="61149"/>
    <lineage>
        <taxon>Eukaryota</taxon>
        <taxon>Viridiplantae</taxon>
        <taxon>Streptophyta</taxon>
        <taxon>Embryophyta</taxon>
        <taxon>Tracheophyta</taxon>
        <taxon>Spermatophyta</taxon>
        <taxon>Magnoliopsida</taxon>
        <taxon>eudicotyledons</taxon>
        <taxon>Gunneridae</taxon>
        <taxon>Pentapetalae</taxon>
        <taxon>rosids</taxon>
        <taxon>fabids</taxon>
        <taxon>Malpighiales</taxon>
        <taxon>Rhizophoraceae</taxon>
        <taxon>Rhizophora</taxon>
    </lineage>
</organism>
<name>A0A2P2IQ25_RHIMU</name>
<keyword evidence="1" id="KW-1133">Transmembrane helix</keyword>
<dbReference type="EMBL" id="GGEC01002842">
    <property type="protein sequence ID" value="MBW83325.1"/>
    <property type="molecule type" value="Transcribed_RNA"/>
</dbReference>
<accession>A0A2P2IQ25</accession>
<proteinExistence type="predicted"/>
<evidence type="ECO:0000313" key="2">
    <source>
        <dbReference type="EMBL" id="MBW83325.1"/>
    </source>
</evidence>
<keyword evidence="1" id="KW-0472">Membrane</keyword>
<dbReference type="AlphaFoldDB" id="A0A2P2IQ25"/>
<reference evidence="2" key="1">
    <citation type="submission" date="2018-02" db="EMBL/GenBank/DDBJ databases">
        <title>Rhizophora mucronata_Transcriptome.</title>
        <authorList>
            <person name="Meera S.P."/>
            <person name="Sreeshan A."/>
            <person name="Augustine A."/>
        </authorList>
    </citation>
    <scope>NUCLEOTIDE SEQUENCE</scope>
    <source>
        <tissue evidence="2">Leaf</tissue>
    </source>
</reference>
<feature type="transmembrane region" description="Helical" evidence="1">
    <location>
        <begin position="20"/>
        <end position="39"/>
    </location>
</feature>
<protein>
    <submittedName>
        <fullName evidence="2">Uncharacterized protein MANES_09G167800</fullName>
    </submittedName>
</protein>
<evidence type="ECO:0000256" key="1">
    <source>
        <dbReference type="SAM" id="Phobius"/>
    </source>
</evidence>
<keyword evidence="1" id="KW-0812">Transmembrane</keyword>
<sequence length="58" mass="6926">MRFPLLGFTGRRPLAKRLAYMFMGLFLIYTCHVQIYQLIQIKMGMRTPIQCLLPLRKH</sequence>